<feature type="transmembrane region" description="Helical" evidence="1">
    <location>
        <begin position="83"/>
        <end position="110"/>
    </location>
</feature>
<dbReference type="InterPro" id="IPR002123">
    <property type="entry name" value="Plipid/glycerol_acylTrfase"/>
</dbReference>
<name>A0A0M3HVL4_ASCLU</name>
<evidence type="ECO:0000256" key="1">
    <source>
        <dbReference type="SAM" id="Phobius"/>
    </source>
</evidence>
<dbReference type="Proteomes" id="UP000036681">
    <property type="component" value="Unplaced"/>
</dbReference>
<dbReference type="GO" id="GO:0005783">
    <property type="term" value="C:endoplasmic reticulum"/>
    <property type="evidence" value="ECO:0007669"/>
    <property type="project" value="TreeGrafter"/>
</dbReference>
<dbReference type="GO" id="GO:0036149">
    <property type="term" value="P:phosphatidylinositol acyl-chain remodeling"/>
    <property type="evidence" value="ECO:0007669"/>
    <property type="project" value="TreeGrafter"/>
</dbReference>
<evidence type="ECO:0000259" key="2">
    <source>
        <dbReference type="SMART" id="SM00563"/>
    </source>
</evidence>
<keyword evidence="1" id="KW-1133">Transmembrane helix</keyword>
<dbReference type="PANTHER" id="PTHR10983">
    <property type="entry name" value="1-ACYLGLYCEROL-3-PHOSPHATE ACYLTRANSFERASE-RELATED"/>
    <property type="match status" value="1"/>
</dbReference>
<dbReference type="CDD" id="cd07990">
    <property type="entry name" value="LPLAT_LCLAT1-like"/>
    <property type="match status" value="1"/>
</dbReference>
<sequence length="330" mass="38863">MCDVSSESGGSESSTPFRQFRPVGDKSAWSQQTNFERFIWLLKIPFRTILCLSNITAFFVAYFGFMIPILWARALWFIWLLKIPFRTILCLSNITAFFVAYFGFMIPILWARALWPRLYWFYEGKLYRWLQAFIGYWGYTAGYDVYEYGDDVSRYCEEERVLLMCNHQSTADVPTLMAVLQSKGVASRKTLWLMDVMFRWTPFGIIGRMHGDYFIMQGKATREKELQRLRKHLKKVFWDRDRRWVIVFPEGGFYYKRVASSQKYGREHGYPYLVHTTLPRMGAVKTILEEVGPREDDDIDGLVKSRNGSKLKLLKDTVGAIREKKYVKGQ</sequence>
<dbReference type="SMART" id="SM00563">
    <property type="entry name" value="PlsC"/>
    <property type="match status" value="1"/>
</dbReference>
<dbReference type="GO" id="GO:0016746">
    <property type="term" value="F:acyltransferase activity"/>
    <property type="evidence" value="ECO:0007669"/>
    <property type="project" value="InterPro"/>
</dbReference>
<dbReference type="PANTHER" id="PTHR10983:SF2">
    <property type="entry name" value="ACYL-COA:LYSOPHOSPHATIDYLGLYCEROL ACYLTRANSFERASE 1"/>
    <property type="match status" value="1"/>
</dbReference>
<dbReference type="WBParaSite" id="ALUE_0000702101-mRNA-1">
    <property type="protein sequence ID" value="ALUE_0000702101-mRNA-1"/>
    <property type="gene ID" value="ALUE_0000702101"/>
</dbReference>
<protein>
    <submittedName>
        <fullName evidence="4">PlsC domain-containing protein</fullName>
    </submittedName>
</protein>
<keyword evidence="1" id="KW-0472">Membrane</keyword>
<reference evidence="4" key="1">
    <citation type="submission" date="2016-05" db="UniProtKB">
        <authorList>
            <consortium name="WormBaseParasite"/>
        </authorList>
    </citation>
    <scope>IDENTIFICATION</scope>
</reference>
<dbReference type="SUPFAM" id="SSF69593">
    <property type="entry name" value="Glycerol-3-phosphate (1)-acyltransferase"/>
    <property type="match status" value="1"/>
</dbReference>
<organism evidence="3 4">
    <name type="scientific">Ascaris lumbricoides</name>
    <name type="common">Giant roundworm</name>
    <dbReference type="NCBI Taxonomy" id="6252"/>
    <lineage>
        <taxon>Eukaryota</taxon>
        <taxon>Metazoa</taxon>
        <taxon>Ecdysozoa</taxon>
        <taxon>Nematoda</taxon>
        <taxon>Chromadorea</taxon>
        <taxon>Rhabditida</taxon>
        <taxon>Spirurina</taxon>
        <taxon>Ascaridomorpha</taxon>
        <taxon>Ascaridoidea</taxon>
        <taxon>Ascarididae</taxon>
        <taxon>Ascaris</taxon>
    </lineage>
</organism>
<feature type="transmembrane region" description="Helical" evidence="1">
    <location>
        <begin position="49"/>
        <end position="71"/>
    </location>
</feature>
<feature type="domain" description="Phospholipid/glycerol acyltransferase" evidence="2">
    <location>
        <begin position="161"/>
        <end position="277"/>
    </location>
</feature>
<accession>A0A0M3HVL4</accession>
<proteinExistence type="predicted"/>
<keyword evidence="1" id="KW-0812">Transmembrane</keyword>
<keyword evidence="3" id="KW-1185">Reference proteome</keyword>
<dbReference type="Pfam" id="PF01553">
    <property type="entry name" value="Acyltransferase"/>
    <property type="match status" value="1"/>
</dbReference>
<evidence type="ECO:0000313" key="3">
    <source>
        <dbReference type="Proteomes" id="UP000036681"/>
    </source>
</evidence>
<evidence type="ECO:0000313" key="4">
    <source>
        <dbReference type="WBParaSite" id="ALUE_0000702101-mRNA-1"/>
    </source>
</evidence>
<dbReference type="AlphaFoldDB" id="A0A0M3HVL4"/>